<dbReference type="Proteomes" id="UP000053676">
    <property type="component" value="Unassembled WGS sequence"/>
</dbReference>
<accession>W2SHK3</accession>
<sequence length="78" mass="9073">MPLKLKTYYNGEYCYLVSQLAPLLKGKGGQSHMIKWSLTFGRNATDVTKSTCWKQHKHSLRDKCHNFTVLSIPQERMK</sequence>
<keyword evidence="2" id="KW-1185">Reference proteome</keyword>
<proteinExistence type="predicted"/>
<gene>
    <name evidence="1" type="ORF">NECAME_05703</name>
</gene>
<name>W2SHK3_NECAM</name>
<evidence type="ECO:0000313" key="2">
    <source>
        <dbReference type="Proteomes" id="UP000053676"/>
    </source>
</evidence>
<protein>
    <submittedName>
        <fullName evidence="1">Uncharacterized protein</fullName>
    </submittedName>
</protein>
<reference evidence="2" key="1">
    <citation type="journal article" date="2014" name="Nat. Genet.">
        <title>Genome of the human hookworm Necator americanus.</title>
        <authorList>
            <person name="Tang Y.T."/>
            <person name="Gao X."/>
            <person name="Rosa B.A."/>
            <person name="Abubucker S."/>
            <person name="Hallsworth-Pepin K."/>
            <person name="Martin J."/>
            <person name="Tyagi R."/>
            <person name="Heizer E."/>
            <person name="Zhang X."/>
            <person name="Bhonagiri-Palsikar V."/>
            <person name="Minx P."/>
            <person name="Warren W.C."/>
            <person name="Wang Q."/>
            <person name="Zhan B."/>
            <person name="Hotez P.J."/>
            <person name="Sternberg P.W."/>
            <person name="Dougall A."/>
            <person name="Gaze S.T."/>
            <person name="Mulvenna J."/>
            <person name="Sotillo J."/>
            <person name="Ranganathan S."/>
            <person name="Rabelo E.M."/>
            <person name="Wilson R.K."/>
            <person name="Felgner P.L."/>
            <person name="Bethony J."/>
            <person name="Hawdon J.M."/>
            <person name="Gasser R.B."/>
            <person name="Loukas A."/>
            <person name="Mitreva M."/>
        </authorList>
    </citation>
    <scope>NUCLEOTIDE SEQUENCE [LARGE SCALE GENOMIC DNA]</scope>
</reference>
<dbReference type="KEGG" id="nai:NECAME_05703"/>
<dbReference type="EMBL" id="KI669304">
    <property type="protein sequence ID" value="ETN68222.1"/>
    <property type="molecule type" value="Genomic_DNA"/>
</dbReference>
<organism evidence="1 2">
    <name type="scientific">Necator americanus</name>
    <name type="common">Human hookworm</name>
    <dbReference type="NCBI Taxonomy" id="51031"/>
    <lineage>
        <taxon>Eukaryota</taxon>
        <taxon>Metazoa</taxon>
        <taxon>Ecdysozoa</taxon>
        <taxon>Nematoda</taxon>
        <taxon>Chromadorea</taxon>
        <taxon>Rhabditida</taxon>
        <taxon>Rhabditina</taxon>
        <taxon>Rhabditomorpha</taxon>
        <taxon>Strongyloidea</taxon>
        <taxon>Ancylostomatidae</taxon>
        <taxon>Bunostominae</taxon>
        <taxon>Necator</taxon>
    </lineage>
</organism>
<evidence type="ECO:0000313" key="1">
    <source>
        <dbReference type="EMBL" id="ETN68222.1"/>
    </source>
</evidence>
<dbReference type="AlphaFoldDB" id="W2SHK3"/>